<dbReference type="InterPro" id="IPR011105">
    <property type="entry name" value="Cell_wall_hydrolase_SleB"/>
</dbReference>
<dbReference type="AlphaFoldDB" id="A0A223HYL2"/>
<protein>
    <submittedName>
        <fullName evidence="1">Cell wall hydrolase</fullName>
    </submittedName>
</protein>
<accession>A0A223HYL2</accession>
<dbReference type="Proteomes" id="UP000214975">
    <property type="component" value="Chromosome"/>
</dbReference>
<dbReference type="InterPro" id="IPR042047">
    <property type="entry name" value="SleB_dom1"/>
</dbReference>
<dbReference type="Pfam" id="PF07486">
    <property type="entry name" value="Hydrolase_2"/>
    <property type="match status" value="1"/>
</dbReference>
<keyword evidence="1" id="KW-0378">Hydrolase</keyword>
<sequence length="136" mass="15222">MKKKLIDIKKHSFIIKADYDDVLLLAKLIQAEGEGEPMIGKVAVGAVVVNRVQNPNFPNTISEVIFEPGQFESVTNNRIFNIENIDEECMISALKALKGEDPTDGSLYFYNRHTATNDWIKSKKVSIAIGKHNFIA</sequence>
<dbReference type="GO" id="GO:0016787">
    <property type="term" value="F:hydrolase activity"/>
    <property type="evidence" value="ECO:0007669"/>
    <property type="project" value="UniProtKB-KW"/>
</dbReference>
<dbReference type="Gene3D" id="1.10.10.2520">
    <property type="entry name" value="Cell wall hydrolase SleB, domain 1"/>
    <property type="match status" value="1"/>
</dbReference>
<dbReference type="RefSeq" id="WP_094397296.1">
    <property type="nucleotide sequence ID" value="NZ_CP016893.1"/>
</dbReference>
<dbReference type="Gene3D" id="6.20.240.60">
    <property type="match status" value="1"/>
</dbReference>
<evidence type="ECO:0000313" key="1">
    <source>
        <dbReference type="EMBL" id="AST57570.1"/>
    </source>
</evidence>
<dbReference type="EMBL" id="CP016893">
    <property type="protein sequence ID" value="AST57570.1"/>
    <property type="molecule type" value="Genomic_DNA"/>
</dbReference>
<gene>
    <name evidence="1" type="ORF">Thert_01545</name>
</gene>
<reference evidence="1 2" key="1">
    <citation type="submission" date="2016-08" db="EMBL/GenBank/DDBJ databases">
        <title>A novel genetic cassette of butanologenic Thermoanaerobacterium thermosaccharolyticum that directly convert cellulose to butanol.</title>
        <authorList>
            <person name="Li T."/>
            <person name="He J."/>
        </authorList>
    </citation>
    <scope>NUCLEOTIDE SEQUENCE [LARGE SCALE GENOMIC DNA]</scope>
    <source>
        <strain evidence="1 2">TG57</strain>
    </source>
</reference>
<organism evidence="1 2">
    <name type="scientific">Thermoanaerobacterium thermosaccharolyticum</name>
    <name type="common">Clostridium thermosaccharolyticum</name>
    <dbReference type="NCBI Taxonomy" id="1517"/>
    <lineage>
        <taxon>Bacteria</taxon>
        <taxon>Bacillati</taxon>
        <taxon>Bacillota</taxon>
        <taxon>Clostridia</taxon>
        <taxon>Thermoanaerobacterales</taxon>
        <taxon>Thermoanaerobacteraceae</taxon>
        <taxon>Thermoanaerobacterium</taxon>
    </lineage>
</organism>
<proteinExistence type="predicted"/>
<evidence type="ECO:0000313" key="2">
    <source>
        <dbReference type="Proteomes" id="UP000214975"/>
    </source>
</evidence>
<name>A0A223HYL2_THETR</name>